<proteinExistence type="inferred from homology"/>
<dbReference type="GO" id="GO:0015833">
    <property type="term" value="P:peptide transport"/>
    <property type="evidence" value="ECO:0007669"/>
    <property type="project" value="UniProtKB-KW"/>
</dbReference>
<comment type="similarity">
    <text evidence="2">Belongs to the bacterial solute-binding protein 5 family.</text>
</comment>
<sequence length="563" mass="62451">MFVEEKIMKKLNGMKSVSVLLLSTLVLAACGGGTTSSTDSSKDEKKAHGEQLFKLVVQQEMPTADLSLGTNTISFSAFNNIYEGLYRLDEKSKPHAAGAAEMAKKSDDGLTYTFKLREEAKWSNGDPVVAADYVYGWQRTADPKTAAEYAYMFELVKNGAEVSDGKKGLDELGIKAINDHELEVTLEKETPYFDYLLAFPSFFPQNKKIAAEKGDAYAATSEDSVYNGPFTLTDFDGAGTDTDWSYTKNDQYWDKETVQLDKIEVNVVKEAPTALNLFQNGQADDVILSGELAKQMADDPELVIEKDARTSYLEFNQRDEKSPYHNANLRKAISYSIDRKAVVERILDDGSVASTGLVPEGMSYSPSANKDFADENKDLLNYDKEKAQKYWAAAKKELGIDTFKFDILGDDTDSTKKILEYIQGAVKETLEGVDVTVTNVPFAVRLDRGKNGDFEVLMGGWGADYADPSSFTDLFVTGGPYNRGCFSNEKYNQLVEDSGNKDASDPEKRWADMIAAEKLLIDEMGVAPVYQKAEAHMRNQKVKGVIAHGAGARYDYKWTYISE</sequence>
<keyword evidence="5" id="KW-0653">Protein transport</keyword>
<evidence type="ECO:0000256" key="2">
    <source>
        <dbReference type="ARBA" id="ARBA00005695"/>
    </source>
</evidence>
<feature type="signal peptide" evidence="6">
    <location>
        <begin position="1"/>
        <end position="28"/>
    </location>
</feature>
<dbReference type="PANTHER" id="PTHR30290">
    <property type="entry name" value="PERIPLASMIC BINDING COMPONENT OF ABC TRANSPORTER"/>
    <property type="match status" value="1"/>
</dbReference>
<dbReference type="Gene3D" id="3.90.76.10">
    <property type="entry name" value="Dipeptide-binding Protein, Domain 1"/>
    <property type="match status" value="1"/>
</dbReference>
<feature type="chain" id="PRO_5041706640" evidence="6">
    <location>
        <begin position="29"/>
        <end position="563"/>
    </location>
</feature>
<reference evidence="8 9" key="1">
    <citation type="submission" date="2014-12" db="EMBL/GenBank/DDBJ databases">
        <title>Draft genome sequences of 29 type strains of Enterococci.</title>
        <authorList>
            <person name="Zhong Z."/>
            <person name="Sun Z."/>
            <person name="Liu W."/>
            <person name="Zhang W."/>
            <person name="Zhang H."/>
        </authorList>
    </citation>
    <scope>NUCLEOTIDE SEQUENCE [LARGE SCALE GENOMIC DNA]</scope>
    <source>
        <strain evidence="8 9">DSM 22801</strain>
    </source>
</reference>
<protein>
    <submittedName>
        <fullName evidence="8">Pheromone-binding protein</fullName>
    </submittedName>
</protein>
<feature type="domain" description="Solute-binding protein family 5" evidence="7">
    <location>
        <begin position="99"/>
        <end position="481"/>
    </location>
</feature>
<dbReference type="EMBL" id="JXLC01000001">
    <property type="protein sequence ID" value="OJG93520.1"/>
    <property type="molecule type" value="Genomic_DNA"/>
</dbReference>
<keyword evidence="3" id="KW-0813">Transport</keyword>
<dbReference type="InterPro" id="IPR039424">
    <property type="entry name" value="SBP_5"/>
</dbReference>
<gene>
    <name evidence="8" type="ORF">RV15_GL000122</name>
</gene>
<dbReference type="Gene3D" id="3.40.190.10">
    <property type="entry name" value="Periplasmic binding protein-like II"/>
    <property type="match status" value="1"/>
</dbReference>
<evidence type="ECO:0000256" key="5">
    <source>
        <dbReference type="ARBA" id="ARBA00022856"/>
    </source>
</evidence>
<comment type="caution">
    <text evidence="8">The sequence shown here is derived from an EMBL/GenBank/DDBJ whole genome shotgun (WGS) entry which is preliminary data.</text>
</comment>
<evidence type="ECO:0000256" key="3">
    <source>
        <dbReference type="ARBA" id="ARBA00022448"/>
    </source>
</evidence>
<evidence type="ECO:0000256" key="4">
    <source>
        <dbReference type="ARBA" id="ARBA00022729"/>
    </source>
</evidence>
<dbReference type="GO" id="GO:0030288">
    <property type="term" value="C:outer membrane-bounded periplasmic space"/>
    <property type="evidence" value="ECO:0007669"/>
    <property type="project" value="UniProtKB-ARBA"/>
</dbReference>
<dbReference type="GO" id="GO:0043190">
    <property type="term" value="C:ATP-binding cassette (ABC) transporter complex"/>
    <property type="evidence" value="ECO:0007669"/>
    <property type="project" value="InterPro"/>
</dbReference>
<organism evidence="8 9">
    <name type="scientific">Enterococcus silesiacus</name>
    <dbReference type="NCBI Taxonomy" id="332949"/>
    <lineage>
        <taxon>Bacteria</taxon>
        <taxon>Bacillati</taxon>
        <taxon>Bacillota</taxon>
        <taxon>Bacilli</taxon>
        <taxon>Lactobacillales</taxon>
        <taxon>Enterococcaceae</taxon>
        <taxon>Enterococcus</taxon>
    </lineage>
</organism>
<evidence type="ECO:0000313" key="9">
    <source>
        <dbReference type="Proteomes" id="UP000183039"/>
    </source>
</evidence>
<dbReference type="FunFam" id="3.10.105.10:FF:000001">
    <property type="entry name" value="Oligopeptide ABC transporter, oligopeptide-binding protein"/>
    <property type="match status" value="1"/>
</dbReference>
<dbReference type="Gene3D" id="3.10.105.10">
    <property type="entry name" value="Dipeptide-binding Protein, Domain 3"/>
    <property type="match status" value="1"/>
</dbReference>
<dbReference type="GO" id="GO:1904680">
    <property type="term" value="F:peptide transmembrane transporter activity"/>
    <property type="evidence" value="ECO:0007669"/>
    <property type="project" value="TreeGrafter"/>
</dbReference>
<dbReference type="FunFam" id="3.90.76.10:FF:000001">
    <property type="entry name" value="Oligopeptide ABC transporter substrate-binding protein"/>
    <property type="match status" value="1"/>
</dbReference>
<keyword evidence="5" id="KW-0571">Peptide transport</keyword>
<evidence type="ECO:0000256" key="1">
    <source>
        <dbReference type="ARBA" id="ARBA00004196"/>
    </source>
</evidence>
<dbReference type="CDD" id="cd08504">
    <property type="entry name" value="PBP2_OppA"/>
    <property type="match status" value="1"/>
</dbReference>
<evidence type="ECO:0000259" key="7">
    <source>
        <dbReference type="Pfam" id="PF00496"/>
    </source>
</evidence>
<accession>A0AA91GK04</accession>
<dbReference type="PANTHER" id="PTHR30290:SF10">
    <property type="entry name" value="PERIPLASMIC OLIGOPEPTIDE-BINDING PROTEIN-RELATED"/>
    <property type="match status" value="1"/>
</dbReference>
<dbReference type="Proteomes" id="UP000183039">
    <property type="component" value="Unassembled WGS sequence"/>
</dbReference>
<dbReference type="Pfam" id="PF00496">
    <property type="entry name" value="SBP_bac_5"/>
    <property type="match status" value="1"/>
</dbReference>
<evidence type="ECO:0000256" key="6">
    <source>
        <dbReference type="SAM" id="SignalP"/>
    </source>
</evidence>
<dbReference type="PIRSF" id="PIRSF002741">
    <property type="entry name" value="MppA"/>
    <property type="match status" value="1"/>
</dbReference>
<name>A0AA91GK04_9ENTE</name>
<dbReference type="InterPro" id="IPR030678">
    <property type="entry name" value="Peptide/Ni-bd"/>
</dbReference>
<dbReference type="SUPFAM" id="SSF53850">
    <property type="entry name" value="Periplasmic binding protein-like II"/>
    <property type="match status" value="1"/>
</dbReference>
<dbReference type="PROSITE" id="PS51257">
    <property type="entry name" value="PROKAR_LIPOPROTEIN"/>
    <property type="match status" value="1"/>
</dbReference>
<keyword evidence="4 6" id="KW-0732">Signal</keyword>
<comment type="subcellular location">
    <subcellularLocation>
        <location evidence="1">Cell envelope</location>
    </subcellularLocation>
</comment>
<dbReference type="InterPro" id="IPR000914">
    <property type="entry name" value="SBP_5_dom"/>
</dbReference>
<dbReference type="AlphaFoldDB" id="A0AA91GK04"/>
<evidence type="ECO:0000313" key="8">
    <source>
        <dbReference type="EMBL" id="OJG93520.1"/>
    </source>
</evidence>